<dbReference type="Proteomes" id="UP000220034">
    <property type="component" value="Unassembled WGS sequence"/>
</dbReference>
<organism evidence="2 3">
    <name type="scientific">Pontivivens marinum</name>
    <dbReference type="NCBI Taxonomy" id="1690039"/>
    <lineage>
        <taxon>Bacteria</taxon>
        <taxon>Pseudomonadati</taxon>
        <taxon>Pseudomonadota</taxon>
        <taxon>Alphaproteobacteria</taxon>
        <taxon>Rhodobacterales</taxon>
        <taxon>Paracoccaceae</taxon>
        <taxon>Pontivivens</taxon>
    </lineage>
</organism>
<gene>
    <name evidence="2" type="ORF">SAMN06273572_101760</name>
</gene>
<dbReference type="InterPro" id="IPR017946">
    <property type="entry name" value="PLC-like_Pdiesterase_TIM-brl"/>
</dbReference>
<dbReference type="SUPFAM" id="SSF51695">
    <property type="entry name" value="PLC-like phosphodiesterases"/>
    <property type="match status" value="2"/>
</dbReference>
<dbReference type="CDD" id="cd08566">
    <property type="entry name" value="GDPD_AtGDE_like"/>
    <property type="match status" value="1"/>
</dbReference>
<dbReference type="AlphaFoldDB" id="A0A2C9CRA3"/>
<accession>A0A2C9CRA3</accession>
<dbReference type="InterPro" id="IPR030395">
    <property type="entry name" value="GP_PDE_dom"/>
</dbReference>
<evidence type="ECO:0000313" key="3">
    <source>
        <dbReference type="Proteomes" id="UP000220034"/>
    </source>
</evidence>
<dbReference type="GO" id="GO:0008081">
    <property type="term" value="F:phosphoric diester hydrolase activity"/>
    <property type="evidence" value="ECO:0007669"/>
    <property type="project" value="InterPro"/>
</dbReference>
<dbReference type="PROSITE" id="PS51704">
    <property type="entry name" value="GP_PDE"/>
    <property type="match status" value="2"/>
</dbReference>
<feature type="domain" description="GP-PDE" evidence="1">
    <location>
        <begin position="251"/>
        <end position="482"/>
    </location>
</feature>
<keyword evidence="3" id="KW-1185">Reference proteome</keyword>
<dbReference type="PROSITE" id="PS50007">
    <property type="entry name" value="PIPLC_X_DOMAIN"/>
    <property type="match status" value="1"/>
</dbReference>
<dbReference type="CDD" id="cd08556">
    <property type="entry name" value="GDPD"/>
    <property type="match status" value="1"/>
</dbReference>
<dbReference type="RefSeq" id="WP_097928458.1">
    <property type="nucleotide sequence ID" value="NZ_OCTN01000001.1"/>
</dbReference>
<dbReference type="Gene3D" id="3.20.20.190">
    <property type="entry name" value="Phosphatidylinositol (PI) phosphodiesterase"/>
    <property type="match status" value="2"/>
</dbReference>
<dbReference type="PANTHER" id="PTHR46211:SF14">
    <property type="entry name" value="GLYCEROPHOSPHODIESTER PHOSPHODIESTERASE"/>
    <property type="match status" value="1"/>
</dbReference>
<proteinExistence type="predicted"/>
<dbReference type="Pfam" id="PF03009">
    <property type="entry name" value="GDPD"/>
    <property type="match status" value="2"/>
</dbReference>
<name>A0A2C9CRA3_9RHOB</name>
<evidence type="ECO:0000259" key="1">
    <source>
        <dbReference type="PROSITE" id="PS51704"/>
    </source>
</evidence>
<dbReference type="EMBL" id="OCTN01000001">
    <property type="protein sequence ID" value="SOH92909.1"/>
    <property type="molecule type" value="Genomic_DNA"/>
</dbReference>
<dbReference type="OrthoDB" id="1854250at2"/>
<feature type="domain" description="GP-PDE" evidence="1">
    <location>
        <begin position="17"/>
        <end position="242"/>
    </location>
</feature>
<dbReference type="GO" id="GO:0006629">
    <property type="term" value="P:lipid metabolic process"/>
    <property type="evidence" value="ECO:0007669"/>
    <property type="project" value="InterPro"/>
</dbReference>
<reference evidence="3" key="1">
    <citation type="submission" date="2017-09" db="EMBL/GenBank/DDBJ databases">
        <authorList>
            <person name="Varghese N."/>
            <person name="Submissions S."/>
        </authorList>
    </citation>
    <scope>NUCLEOTIDE SEQUENCE [LARGE SCALE GENOMIC DNA]</scope>
    <source>
        <strain evidence="3">C7</strain>
    </source>
</reference>
<sequence length="482" mass="52507">MRASLRYPWPSRADGRPLCIAHRGASAHAREATPLAYEFAADLGANMWEVDIWLTADGVPVVCHDPVVQGADGLLEVAQTPLAQLQASCPDLPTLAQTVCRAIALGQALYLDIKAPNAGSACMAVLAEVEFTAAALGAFDDAEARALIAAACPWPVTVLVRLGEDPFARAQATGADIIHLCWEHGGPRPQDLVTPELQAQAQQQGLGIVLWHEERAEVLADLVRLPVLGICTDNPEMLGGFHAMPVEERGIEVVCHRGINHIAPENTLESALLTYRMGCDWLELDVRLTADGQIVVIHDETLDRTTNLSGRVGDHTLDLIRQADAGSWKSPHWAGAKVPTLAEAIALCQQHGKRMYIENKDVPTQILLDAVIAQDFLRDCFFWSGNPMLQLEMRQLSTDANIKSNIVHHGSFDAMVATMAPQICEIDLERWADEAPLCRANGIVPMLKYFGSDVDVFAMIAKMRPEMINLDRADLLLAALKA</sequence>
<dbReference type="PANTHER" id="PTHR46211">
    <property type="entry name" value="GLYCEROPHOSPHORYL DIESTER PHOSPHODIESTERASE"/>
    <property type="match status" value="1"/>
</dbReference>
<protein>
    <submittedName>
        <fullName evidence="2">Glycerophosphoryl diester phosphodiesterase</fullName>
    </submittedName>
</protein>
<evidence type="ECO:0000313" key="2">
    <source>
        <dbReference type="EMBL" id="SOH92909.1"/>
    </source>
</evidence>